<evidence type="ECO:0000313" key="2">
    <source>
        <dbReference type="Proteomes" id="UP000249526"/>
    </source>
</evidence>
<protein>
    <submittedName>
        <fullName evidence="1">Uncharacterized protein</fullName>
    </submittedName>
</protein>
<sequence>MSLPMKHLYTLLAWPMHTKCCKTDRVLYDTCVLLDLQKRFWKRMEESQREAVYK</sequence>
<evidence type="ECO:0000313" key="1">
    <source>
        <dbReference type="EMBL" id="RAH61509.1"/>
    </source>
</evidence>
<name>A0A8G1R8M3_9EURO</name>
<dbReference type="EMBL" id="KZ825055">
    <property type="protein sequence ID" value="RAH61509.1"/>
    <property type="molecule type" value="Genomic_DNA"/>
</dbReference>
<dbReference type="RefSeq" id="XP_025519431.1">
    <property type="nucleotide sequence ID" value="XM_025659145.1"/>
</dbReference>
<reference evidence="1 2" key="1">
    <citation type="submission" date="2018-02" db="EMBL/GenBank/DDBJ databases">
        <title>The genomes of Aspergillus section Nigri reveals drivers in fungal speciation.</title>
        <authorList>
            <consortium name="DOE Joint Genome Institute"/>
            <person name="Vesth T.C."/>
            <person name="Nybo J."/>
            <person name="Theobald S."/>
            <person name="Brandl J."/>
            <person name="Frisvad J.C."/>
            <person name="Nielsen K.F."/>
            <person name="Lyhne E.K."/>
            <person name="Kogle M.E."/>
            <person name="Kuo A."/>
            <person name="Riley R."/>
            <person name="Clum A."/>
            <person name="Nolan M."/>
            <person name="Lipzen A."/>
            <person name="Salamov A."/>
            <person name="Henrissat B."/>
            <person name="Wiebenga A."/>
            <person name="De vries R.P."/>
            <person name="Grigoriev I.V."/>
            <person name="Mortensen U.H."/>
            <person name="Andersen M.R."/>
            <person name="Baker S.E."/>
        </authorList>
    </citation>
    <scope>NUCLEOTIDE SEQUENCE [LARGE SCALE GENOMIC DNA]</scope>
    <source>
        <strain evidence="1 2">CBS 112811</strain>
    </source>
</reference>
<organism evidence="1 2">
    <name type="scientific">Aspergillus piperis CBS 112811</name>
    <dbReference type="NCBI Taxonomy" id="1448313"/>
    <lineage>
        <taxon>Eukaryota</taxon>
        <taxon>Fungi</taxon>
        <taxon>Dikarya</taxon>
        <taxon>Ascomycota</taxon>
        <taxon>Pezizomycotina</taxon>
        <taxon>Eurotiomycetes</taxon>
        <taxon>Eurotiomycetidae</taxon>
        <taxon>Eurotiales</taxon>
        <taxon>Aspergillaceae</taxon>
        <taxon>Aspergillus</taxon>
        <taxon>Aspergillus subgen. Circumdati</taxon>
    </lineage>
</organism>
<dbReference type="Proteomes" id="UP000249526">
    <property type="component" value="Unassembled WGS sequence"/>
</dbReference>
<dbReference type="GeneID" id="37162547"/>
<accession>A0A8G1R8M3</accession>
<proteinExistence type="predicted"/>
<gene>
    <name evidence="1" type="ORF">BO85DRAFT_444942</name>
</gene>
<keyword evidence="2" id="KW-1185">Reference proteome</keyword>
<dbReference type="AlphaFoldDB" id="A0A8G1R8M3"/>